<proteinExistence type="predicted"/>
<dbReference type="PROSITE" id="PS51707">
    <property type="entry name" value="CYTH"/>
    <property type="match status" value="1"/>
</dbReference>
<evidence type="ECO:0000259" key="1">
    <source>
        <dbReference type="PROSITE" id="PS51707"/>
    </source>
</evidence>
<dbReference type="InterPro" id="IPR008173">
    <property type="entry name" value="Adenylyl_cyclase_CyaB"/>
</dbReference>
<organism evidence="2">
    <name type="scientific">Pithovirus LCPAC403</name>
    <dbReference type="NCBI Taxonomy" id="2506596"/>
    <lineage>
        <taxon>Viruses</taxon>
        <taxon>Pithoviruses</taxon>
    </lineage>
</organism>
<feature type="domain" description="CYTH" evidence="1">
    <location>
        <begin position="3"/>
        <end position="172"/>
    </location>
</feature>
<protein>
    <submittedName>
        <fullName evidence="2">CYTH domain protein</fullName>
    </submittedName>
</protein>
<dbReference type="Pfam" id="PF01928">
    <property type="entry name" value="CYTH"/>
    <property type="match status" value="1"/>
</dbReference>
<name>A0A481ZB88_9VIRU</name>
<evidence type="ECO:0000313" key="2">
    <source>
        <dbReference type="EMBL" id="QBK93193.1"/>
    </source>
</evidence>
<reference evidence="2" key="1">
    <citation type="journal article" date="2019" name="MBio">
        <title>Virus Genomes from Deep Sea Sediments Expand the Ocean Megavirome and Support Independent Origins of Viral Gigantism.</title>
        <authorList>
            <person name="Backstrom D."/>
            <person name="Yutin N."/>
            <person name="Jorgensen S.L."/>
            <person name="Dharamshi J."/>
            <person name="Homa F."/>
            <person name="Zaremba-Niedwiedzka K."/>
            <person name="Spang A."/>
            <person name="Wolf Y.I."/>
            <person name="Koonin E.V."/>
            <person name="Ettema T.J."/>
        </authorList>
    </citation>
    <scope>NUCLEOTIDE SEQUENCE</scope>
</reference>
<dbReference type="SMART" id="SM01118">
    <property type="entry name" value="CYTH"/>
    <property type="match status" value="1"/>
</dbReference>
<dbReference type="CDD" id="cd07890">
    <property type="entry name" value="CYTH-like_AC_IV-like"/>
    <property type="match status" value="1"/>
</dbReference>
<dbReference type="InterPro" id="IPR023577">
    <property type="entry name" value="CYTH_domain"/>
</dbReference>
<sequence>MSKQNIEIKAKLKVSIEEFENLVQEYTGKDKPDEVILQSDTFFKCNSGRLKLRVFHNGTGELISYKRNDISGPKSSIYCLYPTDSPEELKKVLSEGLEILGEVVKKRLLYMHNSTRIHIDEVKGLKFPYMELEVTNLRSSEEGIKICSEIKKELNIQDEDLLEVSYFDLLSAT</sequence>
<dbReference type="PANTHER" id="PTHR21028">
    <property type="entry name" value="SI:CH211-156B7.4"/>
    <property type="match status" value="1"/>
</dbReference>
<dbReference type="EMBL" id="MK500591">
    <property type="protein sequence ID" value="QBK93193.1"/>
    <property type="molecule type" value="Genomic_DNA"/>
</dbReference>
<accession>A0A481ZB88</accession>
<dbReference type="Gene3D" id="2.40.320.10">
    <property type="entry name" value="Hypothetical Protein Pfu-838710-001"/>
    <property type="match status" value="1"/>
</dbReference>
<dbReference type="PANTHER" id="PTHR21028:SF2">
    <property type="entry name" value="CYTH DOMAIN-CONTAINING PROTEIN"/>
    <property type="match status" value="1"/>
</dbReference>
<gene>
    <name evidence="2" type="ORF">LCPAC403_03270</name>
</gene>
<dbReference type="InterPro" id="IPR033469">
    <property type="entry name" value="CYTH-like_dom_sf"/>
</dbReference>
<dbReference type="SUPFAM" id="SSF55154">
    <property type="entry name" value="CYTH-like phosphatases"/>
    <property type="match status" value="1"/>
</dbReference>